<dbReference type="RefSeq" id="WP_028387018.1">
    <property type="nucleotide sequence ID" value="NZ_CAAAHN010000001.1"/>
</dbReference>
<dbReference type="GO" id="GO:0016020">
    <property type="term" value="C:membrane"/>
    <property type="evidence" value="ECO:0007669"/>
    <property type="project" value="GOC"/>
</dbReference>
<proteinExistence type="predicted"/>
<dbReference type="Gene3D" id="1.20.1280.290">
    <property type="match status" value="1"/>
</dbReference>
<evidence type="ECO:0000313" key="2">
    <source>
        <dbReference type="Proteomes" id="UP000054785"/>
    </source>
</evidence>
<protein>
    <submittedName>
        <fullName evidence="1">Lipid-A-disaccharide synthase</fullName>
    </submittedName>
</protein>
<reference evidence="1 2" key="1">
    <citation type="submission" date="2015-11" db="EMBL/GenBank/DDBJ databases">
        <title>Genomic analysis of 38 Legionella species identifies large and diverse effector repertoires.</title>
        <authorList>
            <person name="Burstein D."/>
            <person name="Amaro F."/>
            <person name="Zusman T."/>
            <person name="Lifshitz Z."/>
            <person name="Cohen O."/>
            <person name="Gilbert J.A."/>
            <person name="Pupko T."/>
            <person name="Shuman H.A."/>
            <person name="Segal G."/>
        </authorList>
    </citation>
    <scope>NUCLEOTIDE SEQUENCE [LARGE SCALE GENOMIC DNA]</scope>
    <source>
        <strain evidence="1 2">ATCC 49504</strain>
    </source>
</reference>
<dbReference type="OrthoDB" id="9793186at2"/>
<sequence length="93" mass="10734">MNIDTLWLVLGLTGQGIFAARFIVQWIVSERQRQSVIPVAFWYLSMLGGVLLFMYAIYKRDPVFIIGQSTGVFVYGRNLWLIHKRRVLETAPS</sequence>
<dbReference type="SMART" id="SM01259">
    <property type="entry name" value="LAB_N"/>
    <property type="match status" value="1"/>
</dbReference>
<dbReference type="Pfam" id="PF07578">
    <property type="entry name" value="LAB_N"/>
    <property type="match status" value="1"/>
</dbReference>
<dbReference type="PIRSF" id="PIRSF028440">
    <property type="entry name" value="UCP_LAB_N"/>
    <property type="match status" value="1"/>
</dbReference>
<accession>A0A0W0TYH7</accession>
<dbReference type="GO" id="GO:0009245">
    <property type="term" value="P:lipid A biosynthetic process"/>
    <property type="evidence" value="ECO:0007669"/>
    <property type="project" value="InterPro"/>
</dbReference>
<dbReference type="InterPro" id="IPR011499">
    <property type="entry name" value="Lipid_A_biosynth_N"/>
</dbReference>
<dbReference type="PATRIC" id="fig|45065.4.peg.1006"/>
<evidence type="ECO:0000313" key="1">
    <source>
        <dbReference type="EMBL" id="KTD00672.1"/>
    </source>
</evidence>
<dbReference type="EMBL" id="LNYC01000032">
    <property type="protein sequence ID" value="KTD00672.1"/>
    <property type="molecule type" value="Genomic_DNA"/>
</dbReference>
<name>A0A0W0TYH7_9GAMM</name>
<dbReference type="Proteomes" id="UP000054785">
    <property type="component" value="Unassembled WGS sequence"/>
</dbReference>
<dbReference type="InterPro" id="IPR014546">
    <property type="entry name" value="UCP028440_lipidA_biosyn"/>
</dbReference>
<gene>
    <name evidence="1" type="ORF">Lgee_0936</name>
</gene>
<dbReference type="GO" id="GO:0008915">
    <property type="term" value="F:lipid-A-disaccharide synthase activity"/>
    <property type="evidence" value="ECO:0007669"/>
    <property type="project" value="InterPro"/>
</dbReference>
<dbReference type="AlphaFoldDB" id="A0A0W0TYH7"/>
<comment type="caution">
    <text evidence="1">The sequence shown here is derived from an EMBL/GenBank/DDBJ whole genome shotgun (WGS) entry which is preliminary data.</text>
</comment>
<organism evidence="1 2">
    <name type="scientific">Legionella geestiana</name>
    <dbReference type="NCBI Taxonomy" id="45065"/>
    <lineage>
        <taxon>Bacteria</taxon>
        <taxon>Pseudomonadati</taxon>
        <taxon>Pseudomonadota</taxon>
        <taxon>Gammaproteobacteria</taxon>
        <taxon>Legionellales</taxon>
        <taxon>Legionellaceae</taxon>
        <taxon>Legionella</taxon>
    </lineage>
</organism>
<keyword evidence="2" id="KW-1185">Reference proteome</keyword>
<dbReference type="STRING" id="45065.Lgee_0936"/>